<dbReference type="Gene3D" id="3.30.70.2080">
    <property type="match status" value="1"/>
</dbReference>
<dbReference type="InterPro" id="IPR050925">
    <property type="entry name" value="Rhomboid_protease_S54"/>
</dbReference>
<evidence type="ECO:0000256" key="3">
    <source>
        <dbReference type="ARBA" id="ARBA00022692"/>
    </source>
</evidence>
<comment type="caution">
    <text evidence="10">The sequence shown here is derived from an EMBL/GenBank/DDBJ whole genome shotgun (WGS) entry which is preliminary data.</text>
</comment>
<keyword evidence="3 7" id="KW-0812">Transmembrane</keyword>
<dbReference type="RefSeq" id="WP_345192986.1">
    <property type="nucleotide sequence ID" value="NZ_BAABFL010000016.1"/>
</dbReference>
<keyword evidence="4" id="KW-0378">Hydrolase</keyword>
<dbReference type="InterPro" id="IPR038244">
    <property type="entry name" value="NRho_sf"/>
</dbReference>
<protein>
    <submittedName>
        <fullName evidence="10">Rhomboid family intramembrane serine protease</fullName>
    </submittedName>
</protein>
<feature type="transmembrane region" description="Helical" evidence="7">
    <location>
        <begin position="204"/>
        <end position="224"/>
    </location>
</feature>
<evidence type="ECO:0000256" key="6">
    <source>
        <dbReference type="ARBA" id="ARBA00023136"/>
    </source>
</evidence>
<dbReference type="EMBL" id="BAABFL010000016">
    <property type="protein sequence ID" value="GAA4647957.1"/>
    <property type="molecule type" value="Genomic_DNA"/>
</dbReference>
<evidence type="ECO:0000256" key="7">
    <source>
        <dbReference type="SAM" id="Phobius"/>
    </source>
</evidence>
<keyword evidence="5 7" id="KW-1133">Transmembrane helix</keyword>
<proteinExistence type="inferred from homology"/>
<evidence type="ECO:0000259" key="9">
    <source>
        <dbReference type="Pfam" id="PF16733"/>
    </source>
</evidence>
<organism evidence="10 11">
    <name type="scientific">Kistimonas scapharcae</name>
    <dbReference type="NCBI Taxonomy" id="1036133"/>
    <lineage>
        <taxon>Bacteria</taxon>
        <taxon>Pseudomonadati</taxon>
        <taxon>Pseudomonadota</taxon>
        <taxon>Gammaproteobacteria</taxon>
        <taxon>Oceanospirillales</taxon>
        <taxon>Endozoicomonadaceae</taxon>
        <taxon>Kistimonas</taxon>
    </lineage>
</organism>
<dbReference type="InterPro" id="IPR022764">
    <property type="entry name" value="Peptidase_S54_rhomboid_dom"/>
</dbReference>
<dbReference type="PANTHER" id="PTHR43731">
    <property type="entry name" value="RHOMBOID PROTEASE"/>
    <property type="match status" value="1"/>
</dbReference>
<evidence type="ECO:0000256" key="5">
    <source>
        <dbReference type="ARBA" id="ARBA00022989"/>
    </source>
</evidence>
<sequence length="295" mass="33173">MQRVLELSMEIDLLPFSAFLWREGIAHRITEEGGRQVLWLENPASAAAQVEQFYADWQAGLLQLGEVKIQWWKRHGLMSGPLADWKRMPATLLFLVVCLVVAFITRLGNDYQTVAWFSFLNFDIAGEYIRFVPLSYSLSHGEYWRLLTPIFLHFGILHLAFNMLWLLEFGRRLELHHGSLFIALLIIVTGLVSNIAQYQFGGSVALFGGFSGVIYGLMGFLWIREKEQPGLYGVPSGIYMFMLIWLVIGFTGVLGAIGFGQMANTAHAGGLLSGAACGWLYNRFRGEKQNVVKGA</sequence>
<dbReference type="Proteomes" id="UP001500604">
    <property type="component" value="Unassembled WGS sequence"/>
</dbReference>
<keyword evidence="11" id="KW-1185">Reference proteome</keyword>
<comment type="subcellular location">
    <subcellularLocation>
        <location evidence="1">Membrane</location>
        <topology evidence="1">Multi-pass membrane protein</topology>
    </subcellularLocation>
</comment>
<evidence type="ECO:0000256" key="4">
    <source>
        <dbReference type="ARBA" id="ARBA00022801"/>
    </source>
</evidence>
<name>A0ABP8UZI2_9GAMM</name>
<feature type="domain" description="Rhomboid protease N-terminal" evidence="9">
    <location>
        <begin position="3"/>
        <end position="61"/>
    </location>
</feature>
<dbReference type="GO" id="GO:0008233">
    <property type="term" value="F:peptidase activity"/>
    <property type="evidence" value="ECO:0007669"/>
    <property type="project" value="UniProtKB-KW"/>
</dbReference>
<evidence type="ECO:0000259" key="8">
    <source>
        <dbReference type="Pfam" id="PF01694"/>
    </source>
</evidence>
<evidence type="ECO:0000313" key="11">
    <source>
        <dbReference type="Proteomes" id="UP001500604"/>
    </source>
</evidence>
<keyword evidence="10" id="KW-0645">Protease</keyword>
<dbReference type="Gene3D" id="1.20.1540.10">
    <property type="entry name" value="Rhomboid-like"/>
    <property type="match status" value="1"/>
</dbReference>
<evidence type="ECO:0000256" key="2">
    <source>
        <dbReference type="ARBA" id="ARBA00009045"/>
    </source>
</evidence>
<comment type="similarity">
    <text evidence="2">Belongs to the peptidase S54 family.</text>
</comment>
<dbReference type="SUPFAM" id="SSF144091">
    <property type="entry name" value="Rhomboid-like"/>
    <property type="match status" value="1"/>
</dbReference>
<feature type="transmembrane region" description="Helical" evidence="7">
    <location>
        <begin position="236"/>
        <end position="259"/>
    </location>
</feature>
<gene>
    <name evidence="10" type="ORF">GCM10023116_02190</name>
</gene>
<feature type="transmembrane region" description="Helical" evidence="7">
    <location>
        <begin position="88"/>
        <end position="108"/>
    </location>
</feature>
<accession>A0ABP8UZI2</accession>
<feature type="domain" description="Peptidase S54 rhomboid" evidence="8">
    <location>
        <begin position="141"/>
        <end position="281"/>
    </location>
</feature>
<evidence type="ECO:0000256" key="1">
    <source>
        <dbReference type="ARBA" id="ARBA00004141"/>
    </source>
</evidence>
<reference evidence="11" key="1">
    <citation type="journal article" date="2019" name="Int. J. Syst. Evol. Microbiol.">
        <title>The Global Catalogue of Microorganisms (GCM) 10K type strain sequencing project: providing services to taxonomists for standard genome sequencing and annotation.</title>
        <authorList>
            <consortium name="The Broad Institute Genomics Platform"/>
            <consortium name="The Broad Institute Genome Sequencing Center for Infectious Disease"/>
            <person name="Wu L."/>
            <person name="Ma J."/>
        </authorList>
    </citation>
    <scope>NUCLEOTIDE SEQUENCE [LARGE SCALE GENOMIC DNA]</scope>
    <source>
        <strain evidence="11">JCM 17805</strain>
    </source>
</reference>
<dbReference type="PANTHER" id="PTHR43731:SF14">
    <property type="entry name" value="PRESENILIN-ASSOCIATED RHOMBOID-LIKE PROTEIN, MITOCHONDRIAL"/>
    <property type="match status" value="1"/>
</dbReference>
<dbReference type="InterPro" id="IPR035952">
    <property type="entry name" value="Rhomboid-like_sf"/>
</dbReference>
<evidence type="ECO:0000313" key="10">
    <source>
        <dbReference type="EMBL" id="GAA4647957.1"/>
    </source>
</evidence>
<dbReference type="GO" id="GO:0006508">
    <property type="term" value="P:proteolysis"/>
    <property type="evidence" value="ECO:0007669"/>
    <property type="project" value="UniProtKB-KW"/>
</dbReference>
<keyword evidence="6 7" id="KW-0472">Membrane</keyword>
<feature type="transmembrane region" description="Helical" evidence="7">
    <location>
        <begin position="179"/>
        <end position="198"/>
    </location>
</feature>
<dbReference type="Pfam" id="PF16733">
    <property type="entry name" value="NRho"/>
    <property type="match status" value="1"/>
</dbReference>
<dbReference type="InterPro" id="IPR031976">
    <property type="entry name" value="NRho"/>
</dbReference>
<dbReference type="Pfam" id="PF01694">
    <property type="entry name" value="Rhomboid"/>
    <property type="match status" value="1"/>
</dbReference>
<feature type="transmembrane region" description="Helical" evidence="7">
    <location>
        <begin position="143"/>
        <end position="167"/>
    </location>
</feature>